<evidence type="ECO:0000313" key="3">
    <source>
        <dbReference type="Proteomes" id="UP000183760"/>
    </source>
</evidence>
<dbReference type="OrthoDB" id="5523928at2"/>
<organism evidence="1 4">
    <name type="scientific">Myxococcus fulvus</name>
    <dbReference type="NCBI Taxonomy" id="33"/>
    <lineage>
        <taxon>Bacteria</taxon>
        <taxon>Pseudomonadati</taxon>
        <taxon>Myxococcota</taxon>
        <taxon>Myxococcia</taxon>
        <taxon>Myxococcales</taxon>
        <taxon>Cystobacterineae</taxon>
        <taxon>Myxococcaceae</taxon>
        <taxon>Myxococcus</taxon>
    </lineage>
</organism>
<evidence type="ECO:0000313" key="2">
    <source>
        <dbReference type="EMBL" id="SET40232.1"/>
    </source>
</evidence>
<dbReference type="AlphaFoldDB" id="A0A511TBS1"/>
<dbReference type="Proteomes" id="UP000183760">
    <property type="component" value="Unassembled WGS sequence"/>
</dbReference>
<keyword evidence="3" id="KW-1185">Reference proteome</keyword>
<name>A0A511TBS1_MYXFU</name>
<evidence type="ECO:0000313" key="4">
    <source>
        <dbReference type="Proteomes" id="UP000321514"/>
    </source>
</evidence>
<dbReference type="InterPro" id="IPR006311">
    <property type="entry name" value="TAT_signal"/>
</dbReference>
<evidence type="ECO:0008006" key="5">
    <source>
        <dbReference type="Google" id="ProtNLM"/>
    </source>
</evidence>
<protein>
    <recommendedName>
        <fullName evidence="5">Gluconate 2-dehydrogenase subunit 3 family protein</fullName>
    </recommendedName>
</protein>
<dbReference type="Proteomes" id="UP000321514">
    <property type="component" value="Unassembled WGS sequence"/>
</dbReference>
<reference evidence="1 4" key="2">
    <citation type="submission" date="2019-07" db="EMBL/GenBank/DDBJ databases">
        <title>Whole genome shotgun sequence of Myxococcus fulvus NBRC 100333.</title>
        <authorList>
            <person name="Hosoyama A."/>
            <person name="Uohara A."/>
            <person name="Ohji S."/>
            <person name="Ichikawa N."/>
        </authorList>
    </citation>
    <scope>NUCLEOTIDE SEQUENCE [LARGE SCALE GENOMIC DNA]</scope>
    <source>
        <strain evidence="1 4">NBRC 100333</strain>
    </source>
</reference>
<comment type="caution">
    <text evidence="1">The sequence shown here is derived from an EMBL/GenBank/DDBJ whole genome shotgun (WGS) entry which is preliminary data.</text>
</comment>
<dbReference type="STRING" id="1334629.MFUL124B02_32060"/>
<sequence length="205" mass="21456">MSPSPVGPPSLSRRGLLKRGLFGGALLALGGGGLLWTREGLSLPLPPEGLKVLGAREYATLQAMARRAFQPRDGWPDADTVRVAFLVDGLLAGLDPVVANEVKAVVGLFDNALAGLLFTGHITPFSRLGPEAQDAVLESWRTSRLVFRRGGYHALRGLLYAAYYSHPAAMAATGYVAPEGFHVADAPVWRGPADGPFAGSGGGTP</sequence>
<proteinExistence type="predicted"/>
<dbReference type="EMBL" id="BJXR01000043">
    <property type="protein sequence ID" value="GEN11033.1"/>
    <property type="molecule type" value="Genomic_DNA"/>
</dbReference>
<dbReference type="EMBL" id="FOIB01000002">
    <property type="protein sequence ID" value="SET40232.1"/>
    <property type="molecule type" value="Genomic_DNA"/>
</dbReference>
<accession>A0A511TBS1</accession>
<dbReference type="PROSITE" id="PS51318">
    <property type="entry name" value="TAT"/>
    <property type="match status" value="1"/>
</dbReference>
<evidence type="ECO:0000313" key="1">
    <source>
        <dbReference type="EMBL" id="GEN11033.1"/>
    </source>
</evidence>
<dbReference type="RefSeq" id="WP_083559682.1">
    <property type="nucleotide sequence ID" value="NZ_BJXR01000043.1"/>
</dbReference>
<reference evidence="2 3" key="1">
    <citation type="submission" date="2016-10" db="EMBL/GenBank/DDBJ databases">
        <authorList>
            <person name="Varghese N."/>
            <person name="Submissions S."/>
        </authorList>
    </citation>
    <scope>NUCLEOTIDE SEQUENCE [LARGE SCALE GENOMIC DNA]</scope>
    <source>
        <strain evidence="2 3">DSM 16525</strain>
    </source>
</reference>
<gene>
    <name evidence="1" type="ORF">MFU01_60700</name>
    <name evidence="2" type="ORF">SAMN05443572_102152</name>
</gene>